<evidence type="ECO:0000313" key="1">
    <source>
        <dbReference type="EMBL" id="PON97431.1"/>
    </source>
</evidence>
<sequence length="99" mass="10774">PTATSSEIYPHLKKKAVAERPGSPLIGCFLDLVDTWGPPIRGITCPLLQTKKSIEEGASCGVVWCLIAQARGTHRREGCESSLKAKTLSFFLFLSKLQS</sequence>
<comment type="caution">
    <text evidence="1">The sequence shown here is derived from an EMBL/GenBank/DDBJ whole genome shotgun (WGS) entry which is preliminary data.</text>
</comment>
<dbReference type="EMBL" id="JXTC01000032">
    <property type="protein sequence ID" value="PON97431.1"/>
    <property type="molecule type" value="Genomic_DNA"/>
</dbReference>
<feature type="non-terminal residue" evidence="1">
    <location>
        <position position="1"/>
    </location>
</feature>
<dbReference type="AlphaFoldDB" id="A0A2P5FHZ7"/>
<organism evidence="1 2">
    <name type="scientific">Trema orientale</name>
    <name type="common">Charcoal tree</name>
    <name type="synonym">Celtis orientalis</name>
    <dbReference type="NCBI Taxonomy" id="63057"/>
    <lineage>
        <taxon>Eukaryota</taxon>
        <taxon>Viridiplantae</taxon>
        <taxon>Streptophyta</taxon>
        <taxon>Embryophyta</taxon>
        <taxon>Tracheophyta</taxon>
        <taxon>Spermatophyta</taxon>
        <taxon>Magnoliopsida</taxon>
        <taxon>eudicotyledons</taxon>
        <taxon>Gunneridae</taxon>
        <taxon>Pentapetalae</taxon>
        <taxon>rosids</taxon>
        <taxon>fabids</taxon>
        <taxon>Rosales</taxon>
        <taxon>Cannabaceae</taxon>
        <taxon>Trema</taxon>
    </lineage>
</organism>
<dbReference type="InParanoid" id="A0A2P5FHZ7"/>
<gene>
    <name evidence="1" type="ORF">TorRG33x02_068980</name>
</gene>
<keyword evidence="2" id="KW-1185">Reference proteome</keyword>
<evidence type="ECO:0000313" key="2">
    <source>
        <dbReference type="Proteomes" id="UP000237000"/>
    </source>
</evidence>
<dbReference type="OrthoDB" id="10392155at2759"/>
<name>A0A2P5FHZ7_TREOI</name>
<accession>A0A2P5FHZ7</accession>
<proteinExistence type="predicted"/>
<reference evidence="2" key="1">
    <citation type="submission" date="2016-06" db="EMBL/GenBank/DDBJ databases">
        <title>Parallel loss of symbiosis genes in relatives of nitrogen-fixing non-legume Parasponia.</title>
        <authorList>
            <person name="Van Velzen R."/>
            <person name="Holmer R."/>
            <person name="Bu F."/>
            <person name="Rutten L."/>
            <person name="Van Zeijl A."/>
            <person name="Liu W."/>
            <person name="Santuari L."/>
            <person name="Cao Q."/>
            <person name="Sharma T."/>
            <person name="Shen D."/>
            <person name="Roswanjaya Y."/>
            <person name="Wardhani T."/>
            <person name="Kalhor M.S."/>
            <person name="Jansen J."/>
            <person name="Van den Hoogen J."/>
            <person name="Gungor B."/>
            <person name="Hartog M."/>
            <person name="Hontelez J."/>
            <person name="Verver J."/>
            <person name="Yang W.-C."/>
            <person name="Schijlen E."/>
            <person name="Repin R."/>
            <person name="Schilthuizen M."/>
            <person name="Schranz E."/>
            <person name="Heidstra R."/>
            <person name="Miyata K."/>
            <person name="Fedorova E."/>
            <person name="Kohlen W."/>
            <person name="Bisseling T."/>
            <person name="Smit S."/>
            <person name="Geurts R."/>
        </authorList>
    </citation>
    <scope>NUCLEOTIDE SEQUENCE [LARGE SCALE GENOMIC DNA]</scope>
    <source>
        <strain evidence="2">cv. RG33-2</strain>
    </source>
</reference>
<protein>
    <submittedName>
        <fullName evidence="1">Uncharacterized protein</fullName>
    </submittedName>
</protein>
<dbReference type="Proteomes" id="UP000237000">
    <property type="component" value="Unassembled WGS sequence"/>
</dbReference>